<comment type="caution">
    <text evidence="3">The sequence shown here is derived from an EMBL/GenBank/DDBJ whole genome shotgun (WGS) entry which is preliminary data.</text>
</comment>
<keyword evidence="2" id="KW-0472">Membrane</keyword>
<organism evidence="3 4">
    <name type="scientific">Pseudosporangium ferrugineum</name>
    <dbReference type="NCBI Taxonomy" id="439699"/>
    <lineage>
        <taxon>Bacteria</taxon>
        <taxon>Bacillati</taxon>
        <taxon>Actinomycetota</taxon>
        <taxon>Actinomycetes</taxon>
        <taxon>Micromonosporales</taxon>
        <taxon>Micromonosporaceae</taxon>
        <taxon>Pseudosporangium</taxon>
    </lineage>
</organism>
<feature type="transmembrane region" description="Helical" evidence="2">
    <location>
        <begin position="46"/>
        <end position="63"/>
    </location>
</feature>
<name>A0A2T0S175_9ACTN</name>
<dbReference type="EMBL" id="PVZG01000011">
    <property type="protein sequence ID" value="PRY27160.1"/>
    <property type="molecule type" value="Genomic_DNA"/>
</dbReference>
<keyword evidence="4" id="KW-1185">Reference proteome</keyword>
<feature type="region of interest" description="Disordered" evidence="1">
    <location>
        <begin position="181"/>
        <end position="249"/>
    </location>
</feature>
<proteinExistence type="predicted"/>
<feature type="compositionally biased region" description="Basic and acidic residues" evidence="1">
    <location>
        <begin position="1"/>
        <end position="12"/>
    </location>
</feature>
<dbReference type="AlphaFoldDB" id="A0A2T0S175"/>
<sequence length="358" mass="36204">MAGWGVERESRPARRPPAVPSAGSALMPPHSQEAERRRGNRSGSRWGLRVLVVGGLAGAAWLLSGAAAHAADHEPTLGGLLPGAVTHAVQPSGSSLLGTVQHGGEHAVQNGGERPLVDRVLRTVVKPSESDRHRTVLGAVTAVPQRLVDTVGEVTHGTKDAGVTHVVRDLTAPTRLIGDAVDARPLAPAPGLSQDAAEPEPAPASGLPHDAAGPEPAPQQDRPEPDAGATTPGVPPTEGPAAEVATGGHKSAPVLHKAPVRHPVGKTAVWHPAAPAVAVPETVREKPDGDGPAPLRVNLGAANGFPVSGAGTATDGGPSAAVLPSAVADSTMACHRLPLATDVEVRRHDAEAPTVSPD</sequence>
<evidence type="ECO:0000256" key="2">
    <source>
        <dbReference type="SAM" id="Phobius"/>
    </source>
</evidence>
<gene>
    <name evidence="3" type="ORF">CLV70_111125</name>
</gene>
<dbReference type="Proteomes" id="UP000239209">
    <property type="component" value="Unassembled WGS sequence"/>
</dbReference>
<feature type="region of interest" description="Disordered" evidence="1">
    <location>
        <begin position="1"/>
        <end position="41"/>
    </location>
</feature>
<evidence type="ECO:0000313" key="4">
    <source>
        <dbReference type="Proteomes" id="UP000239209"/>
    </source>
</evidence>
<keyword evidence="2" id="KW-0812">Transmembrane</keyword>
<evidence type="ECO:0000313" key="3">
    <source>
        <dbReference type="EMBL" id="PRY27160.1"/>
    </source>
</evidence>
<reference evidence="3 4" key="1">
    <citation type="submission" date="2018-03" db="EMBL/GenBank/DDBJ databases">
        <title>Genomic Encyclopedia of Archaeal and Bacterial Type Strains, Phase II (KMG-II): from individual species to whole genera.</title>
        <authorList>
            <person name="Goeker M."/>
        </authorList>
    </citation>
    <scope>NUCLEOTIDE SEQUENCE [LARGE SCALE GENOMIC DNA]</scope>
    <source>
        <strain evidence="3 4">DSM 45348</strain>
    </source>
</reference>
<accession>A0A2T0S175</accession>
<protein>
    <submittedName>
        <fullName evidence="3">Uncharacterized protein</fullName>
    </submittedName>
</protein>
<evidence type="ECO:0000256" key="1">
    <source>
        <dbReference type="SAM" id="MobiDB-lite"/>
    </source>
</evidence>
<keyword evidence="2" id="KW-1133">Transmembrane helix</keyword>